<evidence type="ECO:0000256" key="12">
    <source>
        <dbReference type="ARBA" id="ARBA00023136"/>
    </source>
</evidence>
<feature type="transmembrane region" description="Helical" evidence="15">
    <location>
        <begin position="12"/>
        <end position="40"/>
    </location>
</feature>
<evidence type="ECO:0000313" key="17">
    <source>
        <dbReference type="Proteomes" id="UP000295110"/>
    </source>
</evidence>
<gene>
    <name evidence="16" type="ORF">EV671_102276</name>
</gene>
<evidence type="ECO:0000256" key="15">
    <source>
        <dbReference type="SAM" id="Phobius"/>
    </source>
</evidence>
<accession>A0A4R3UNN6</accession>
<keyword evidence="8 15" id="KW-0812">Transmembrane</keyword>
<dbReference type="Pfam" id="PF02411">
    <property type="entry name" value="MerT"/>
    <property type="match status" value="1"/>
</dbReference>
<organism evidence="16 17">
    <name type="scientific">Roseateles saccharophilus</name>
    <name type="common">Pseudomonas saccharophila</name>
    <dbReference type="NCBI Taxonomy" id="304"/>
    <lineage>
        <taxon>Bacteria</taxon>
        <taxon>Pseudomonadati</taxon>
        <taxon>Pseudomonadota</taxon>
        <taxon>Betaproteobacteria</taxon>
        <taxon>Burkholderiales</taxon>
        <taxon>Sphaerotilaceae</taxon>
        <taxon>Roseateles</taxon>
    </lineage>
</organism>
<evidence type="ECO:0000256" key="4">
    <source>
        <dbReference type="ARBA" id="ARBA00022448"/>
    </source>
</evidence>
<comment type="subcellular location">
    <subcellularLocation>
        <location evidence="1">Cell inner membrane</location>
        <topology evidence="1">Multi-pass membrane protein</topology>
    </subcellularLocation>
</comment>
<evidence type="ECO:0000256" key="5">
    <source>
        <dbReference type="ARBA" id="ARBA00022466"/>
    </source>
</evidence>
<keyword evidence="7" id="KW-0997">Cell inner membrane</keyword>
<dbReference type="GO" id="GO:0015097">
    <property type="term" value="F:mercury ion transmembrane transporter activity"/>
    <property type="evidence" value="ECO:0007669"/>
    <property type="project" value="InterPro"/>
</dbReference>
<evidence type="ECO:0000256" key="13">
    <source>
        <dbReference type="ARBA" id="ARBA00030934"/>
    </source>
</evidence>
<keyword evidence="5" id="KW-0475">Mercuric resistance</keyword>
<feature type="transmembrane region" description="Helical" evidence="15">
    <location>
        <begin position="92"/>
        <end position="111"/>
    </location>
</feature>
<evidence type="ECO:0000256" key="3">
    <source>
        <dbReference type="ARBA" id="ARBA00017053"/>
    </source>
</evidence>
<comment type="function">
    <text evidence="14">Involved in mercury resistance. Probably transfers a mercuric ion from the periplasmic Hg(2+)-binding protein MerP to the cytoplasmic mercuric reductase MerA.</text>
</comment>
<dbReference type="EMBL" id="SMBU01000022">
    <property type="protein sequence ID" value="TCU92562.1"/>
    <property type="molecule type" value="Genomic_DNA"/>
</dbReference>
<evidence type="ECO:0000256" key="10">
    <source>
        <dbReference type="ARBA" id="ARBA00022914"/>
    </source>
</evidence>
<dbReference type="GO" id="GO:0005886">
    <property type="term" value="C:plasma membrane"/>
    <property type="evidence" value="ECO:0007669"/>
    <property type="project" value="UniProtKB-SubCell"/>
</dbReference>
<comment type="caution">
    <text evidence="16">The sequence shown here is derived from an EMBL/GenBank/DDBJ whole genome shotgun (WGS) entry which is preliminary data.</text>
</comment>
<evidence type="ECO:0000256" key="8">
    <source>
        <dbReference type="ARBA" id="ARBA00022692"/>
    </source>
</evidence>
<dbReference type="Proteomes" id="UP000295110">
    <property type="component" value="Unassembled WGS sequence"/>
</dbReference>
<keyword evidence="6" id="KW-1003">Cell membrane</keyword>
<evidence type="ECO:0000256" key="2">
    <source>
        <dbReference type="ARBA" id="ARBA00008224"/>
    </source>
</evidence>
<reference evidence="16 17" key="1">
    <citation type="submission" date="2019-03" db="EMBL/GenBank/DDBJ databases">
        <title>Genomic Encyclopedia of Type Strains, Phase IV (KMG-IV): sequencing the most valuable type-strain genomes for metagenomic binning, comparative biology and taxonomic classification.</title>
        <authorList>
            <person name="Goeker M."/>
        </authorList>
    </citation>
    <scope>NUCLEOTIDE SEQUENCE [LARGE SCALE GENOMIC DNA]</scope>
    <source>
        <strain evidence="16 17">DSM 654</strain>
    </source>
</reference>
<evidence type="ECO:0000313" key="16">
    <source>
        <dbReference type="EMBL" id="TCU92562.1"/>
    </source>
</evidence>
<sequence>MASLTGKSSLVAGILAAIGASVCCVGPLVLLGLGIGGTWVGSLTAMELYRPFFIGLTLLFLGLAFRKLYLVPPVCIPGTPCADPNTRRRQRLTFWIVAILLLALLAVPWLAPLFY</sequence>
<dbReference type="AlphaFoldDB" id="A0A4R3UNN6"/>
<dbReference type="InterPro" id="IPR003457">
    <property type="entry name" value="Transprt_MerT"/>
</dbReference>
<keyword evidence="4" id="KW-0813">Transport</keyword>
<keyword evidence="9" id="KW-0479">Metal-binding</keyword>
<comment type="similarity">
    <text evidence="2">Belongs to the MerT family.</text>
</comment>
<keyword evidence="12 15" id="KW-0472">Membrane</keyword>
<evidence type="ECO:0000256" key="1">
    <source>
        <dbReference type="ARBA" id="ARBA00004429"/>
    </source>
</evidence>
<evidence type="ECO:0000256" key="14">
    <source>
        <dbReference type="ARBA" id="ARBA00045720"/>
    </source>
</evidence>
<name>A0A4R3UNN6_ROSSA</name>
<evidence type="ECO:0000256" key="11">
    <source>
        <dbReference type="ARBA" id="ARBA00022989"/>
    </source>
</evidence>
<keyword evidence="11 15" id="KW-1133">Transmembrane helix</keyword>
<evidence type="ECO:0000256" key="7">
    <source>
        <dbReference type="ARBA" id="ARBA00022519"/>
    </source>
</evidence>
<feature type="transmembrane region" description="Helical" evidence="15">
    <location>
        <begin position="52"/>
        <end position="71"/>
    </location>
</feature>
<keyword evidence="10" id="KW-0476">Mercury</keyword>
<protein>
    <recommendedName>
        <fullName evidence="3">Mercuric transport protein MerT</fullName>
    </recommendedName>
    <alternativeName>
        <fullName evidence="13">Mercury ion transport protein</fullName>
    </alternativeName>
</protein>
<keyword evidence="17" id="KW-1185">Reference proteome</keyword>
<evidence type="ECO:0000256" key="6">
    <source>
        <dbReference type="ARBA" id="ARBA00022475"/>
    </source>
</evidence>
<dbReference type="GO" id="GO:0046872">
    <property type="term" value="F:metal ion binding"/>
    <property type="evidence" value="ECO:0007669"/>
    <property type="project" value="UniProtKB-KW"/>
</dbReference>
<proteinExistence type="inferred from homology"/>
<evidence type="ECO:0000256" key="9">
    <source>
        <dbReference type="ARBA" id="ARBA00022723"/>
    </source>
</evidence>